<keyword evidence="3" id="KW-0732">Signal</keyword>
<evidence type="ECO:0000256" key="1">
    <source>
        <dbReference type="SAM" id="MobiDB-lite"/>
    </source>
</evidence>
<dbReference type="Proteomes" id="UP000051952">
    <property type="component" value="Unassembled WGS sequence"/>
</dbReference>
<keyword evidence="2" id="KW-0812">Transmembrane</keyword>
<feature type="chain" id="PRO_5006622068" evidence="3">
    <location>
        <begin position="31"/>
        <end position="737"/>
    </location>
</feature>
<reference evidence="5" key="1">
    <citation type="submission" date="2015-09" db="EMBL/GenBank/DDBJ databases">
        <authorList>
            <consortium name="Pathogen Informatics"/>
        </authorList>
    </citation>
    <scope>NUCLEOTIDE SEQUENCE [LARGE SCALE GENOMIC DNA]</scope>
    <source>
        <strain evidence="5">Lake Konstanz</strain>
    </source>
</reference>
<feature type="transmembrane region" description="Helical" evidence="2">
    <location>
        <begin position="713"/>
        <end position="732"/>
    </location>
</feature>
<dbReference type="EMBL" id="CYKH01001274">
    <property type="protein sequence ID" value="CUG86295.1"/>
    <property type="molecule type" value="Genomic_DNA"/>
</dbReference>
<feature type="signal peptide" evidence="3">
    <location>
        <begin position="1"/>
        <end position="30"/>
    </location>
</feature>
<evidence type="ECO:0000313" key="4">
    <source>
        <dbReference type="EMBL" id="CUG86295.1"/>
    </source>
</evidence>
<gene>
    <name evidence="4" type="ORF">BSAL_92410</name>
</gene>
<feature type="compositionally biased region" description="Basic and acidic residues" evidence="1">
    <location>
        <begin position="624"/>
        <end position="635"/>
    </location>
</feature>
<proteinExistence type="predicted"/>
<organism evidence="4 5">
    <name type="scientific">Bodo saltans</name>
    <name type="common">Flagellated protozoan</name>
    <dbReference type="NCBI Taxonomy" id="75058"/>
    <lineage>
        <taxon>Eukaryota</taxon>
        <taxon>Discoba</taxon>
        <taxon>Euglenozoa</taxon>
        <taxon>Kinetoplastea</taxon>
        <taxon>Metakinetoplastina</taxon>
        <taxon>Eubodonida</taxon>
        <taxon>Bodonidae</taxon>
        <taxon>Bodo</taxon>
    </lineage>
</organism>
<protein>
    <submittedName>
        <fullName evidence="4">GPI-anchored surface protein, putative</fullName>
    </submittedName>
</protein>
<name>A0A0S4J7V6_BODSA</name>
<accession>A0A0S4J7V6</accession>
<dbReference type="VEuPathDB" id="TriTrypDB:BSAL_92410"/>
<evidence type="ECO:0000256" key="2">
    <source>
        <dbReference type="SAM" id="Phobius"/>
    </source>
</evidence>
<evidence type="ECO:0000313" key="5">
    <source>
        <dbReference type="Proteomes" id="UP000051952"/>
    </source>
</evidence>
<keyword evidence="2" id="KW-1133">Transmembrane helix</keyword>
<sequence>MPSLFTTLMRCYVFMLCMLIVTLCSWQAAGVSDKSLKRRAARSAQDGEKRMDTQAESRDDAEIALHENTLNATYIRVLNEIVAAKNPELTLGAEEIPTLKATIHLGYHQCVFHAQRWLELFPDASGVRVGTAFRGTNRQRIMTNPFAPMVDENPFRGKNSTTATLRAQTAKSSATGPITTTPPPCGSNRNCSATTNPCGLQYTPYEDMFSGMDSIILIGDSTVLRVFKFLQQCNDIEYRLKVADLANPHIWLRLRMSNGREIQVHFFRLLYASMAPLMFRQAFKVATVNSLIFASLGPHDTSWLIFDKATFNLLHVMPGMVLAKDADRRSGKKIKQSEILRNNVMRAKAYWIKNAAFAAHALATELQEFEQRQRAAAAEVGRTIVPGEPLRPFVIFREQLLPKCSDPKYANKPHTRCLGLLRPILVPFMRDYLRAMLTAVNIPTIGMDTVSGRAGLPCHLVDAGHLPRPCKTIELAIASYGFRMARRLRLVQGYPITASDSSVYGQPPSLEKLIKSDGGITWQHLSRRVTHLRPLGVVHPNEFVRANQNYQSEAITMPLPSVYSADEWLLLSKFDDPALVERAVSVSGGGVRTSDIIPGRRKGNFSEGGNSSANLGDMMNRDTAATEKAKKALGEDREEVAAVSKEGVDTADGSDASSAVKKSFESAVDLTKSEAEAALNAVNANTTNEDIDESVMGVSTYYSRYSTQSSPKLGAVAVVSLLALTAVAVLLWRAVEQ</sequence>
<keyword evidence="2" id="KW-0472">Membrane</keyword>
<feature type="region of interest" description="Disordered" evidence="1">
    <location>
        <begin position="595"/>
        <end position="656"/>
    </location>
</feature>
<dbReference type="AlphaFoldDB" id="A0A0S4J7V6"/>
<evidence type="ECO:0000256" key="3">
    <source>
        <dbReference type="SAM" id="SignalP"/>
    </source>
</evidence>
<keyword evidence="5" id="KW-1185">Reference proteome</keyword>